<keyword evidence="8 9" id="KW-0472">Membrane</keyword>
<gene>
    <name evidence="12" type="ORF">CmeUKMEL1_05780</name>
</gene>
<feature type="transmembrane region" description="Helical" evidence="9">
    <location>
        <begin position="1265"/>
        <end position="1285"/>
    </location>
</feature>
<evidence type="ECO:0000256" key="8">
    <source>
        <dbReference type="ARBA" id="ARBA00023136"/>
    </source>
</evidence>
<dbReference type="PANTHER" id="PTHR24223:SF443">
    <property type="entry name" value="MULTIDRUG-RESISTANCE LIKE PROTEIN 1, ISOFORM I"/>
    <property type="match status" value="1"/>
</dbReference>
<dbReference type="GO" id="GO:0016887">
    <property type="term" value="F:ATP hydrolysis activity"/>
    <property type="evidence" value="ECO:0007669"/>
    <property type="project" value="InterPro"/>
</dbReference>
<dbReference type="PROSITE" id="PS50929">
    <property type="entry name" value="ABC_TM1F"/>
    <property type="match status" value="1"/>
</dbReference>
<feature type="transmembrane region" description="Helical" evidence="9">
    <location>
        <begin position="1400"/>
        <end position="1425"/>
    </location>
</feature>
<feature type="transmembrane region" description="Helical" evidence="9">
    <location>
        <begin position="1359"/>
        <end position="1380"/>
    </location>
</feature>
<feature type="domain" description="ABC transmembrane type-1" evidence="11">
    <location>
        <begin position="390"/>
        <end position="494"/>
    </location>
</feature>
<dbReference type="GO" id="GO:0140359">
    <property type="term" value="F:ABC-type transporter activity"/>
    <property type="evidence" value="ECO:0007669"/>
    <property type="project" value="InterPro"/>
</dbReference>
<keyword evidence="6" id="KW-0067">ATP-binding</keyword>
<evidence type="ECO:0000256" key="5">
    <source>
        <dbReference type="ARBA" id="ARBA00022741"/>
    </source>
</evidence>
<dbReference type="InterPro" id="IPR050173">
    <property type="entry name" value="ABC_transporter_C-like"/>
</dbReference>
<dbReference type="VEuPathDB" id="CryptoDB:CmeUKMEL1_05780"/>
<dbReference type="InterPro" id="IPR011527">
    <property type="entry name" value="ABC1_TM_dom"/>
</dbReference>
<evidence type="ECO:0000313" key="12">
    <source>
        <dbReference type="EMBL" id="POM83115.1"/>
    </source>
</evidence>
<keyword evidence="5" id="KW-0547">Nucleotide-binding</keyword>
<feature type="transmembrane region" description="Helical" evidence="9">
    <location>
        <begin position="1123"/>
        <end position="1148"/>
    </location>
</feature>
<dbReference type="InterPro" id="IPR027417">
    <property type="entry name" value="P-loop_NTPase"/>
</dbReference>
<sequence>MQGGSNENVPKLNPKDHNSIYKPKRWFHVFSPRYLSFGFISPYMKLKDTELMKEEDLPEIPSKDDPFILGRHLEEALRREERDAILGEREPSLMRALLRAYYPFILICIFSLTIIDVIRFSVGFIIKSIVADLQKPMPLNYTSKVSSVINFLLVFFIMLFSSISIPHIVFFQYRYIFRIYSSLATNILWRGLKKSGGLLVRRSIDKNGLVPPTVMDMNLIEKINKNHNNSKKLFKFSAFNFFKKKSSSKEIEMKDSLEKEFSISNYNGGESFCNLKDYQSHAIRLNYINIYNVMMGDLFPCSILLGNLISLILFPLRVLLASYAIHIILKSSLHNGENHLDWIINVSLISCIATLTLFISISAIFQIKSGFLRKPLFFAKDCRLDELRYILSNIRTIKLLNWESFVYKNLVELRTYEMYWRGKRLWLSGFSEIFSFCSSYFSQAVLFTSLGLLFKKYYQQFSIPATTTVPIIFSLNTLFTSVNMLPDELGYVVQGFVSLARIQTFLFSRIYDYPILKDREFPSNQNNKNICCGIINKGKNMIHQEDINKIEKQIIQDNFQKVALWYINATFVRQIYDDPVYRYLHQLGYLKSCGGMDLVYKQIYYQKNKQDHCILNFDEINSNEEKSQLVNITTLTEIASFKNKLSFDKQNIEKILKYFENSHENNSLGNWESFDLNINSESDFIMLGKLNPCLIDLNIKINYGEICFIIGDHGSGKTTFIEAILGDLFRIRGDTYVGTEIDKDDKISRNVEIVNSNPWIPFDTFKNVILAGRDYNKEIMECVIQVCQLITDLKMWQLGYNHLIEEYGNNLSNGQKARISLARSIYQNYININGSYDEINYRKKRIICMDSIFEHMDPNVTMGILNSLFSLKMHKENYNINKYDKCILDMIVPCRRQEDCAVIITLNEPTLSYIMKKNNFQTDFKLRFFKISELTIKEMTYDQVLDEIVLKSESDSNFDFVQESNNYSINDSFISNRNQDYLLQSSKKQQNQDQDQDQINLNEQKNYQDLEMIRLASNEKIDDKASCPNSRRNSLSNSIVSFGENGLIRAMEIEISKLLSKSEKSQVSNNNDNSIINNGKDVKNNFLINDPNLFDEKFLELSGHVKIESYSWYLFGFFGKKNIILLIILLILLSLLICSIDTIVILWSGTDLDMRREMMLKKQFDYGAISNLGFKYLMIFVGITIITCIIKIAATYIEINSILRSAIILHNRILFEMIISPLTFFDSQDSQSLVNIFSMDLGIIDGELNLGIILKFFSALASQGYIIWSSPICIIIYPILIWYYFKYIFKPTRIQTRESYRFLLNTYGPLCNKTECNIRGSSTIRNMGFSEYYKKDTSNILYILQKTFYYSYAIGIWRLIRTLFCGILLIFILFICPTISRILNFELPLWITRFAHSFQSVLLSSFLVLSLTIIIAFPNTITTLITDFIDLEKNMCSVQRFQILEKQINHSIFIDKNKSQTSIETFSEINLKNDDNPLLEDNNSDSGMNLLLQIKNRNGLLINNIVMSYYNNSNVIFDHLYLSIHPGEHIGLIGRTGSGKSSLFQCILGNYKLDSGFISLDGINIELKNNNNYLDFNLINNNRISNLVKNIPKQMYGHNIFEDCIKEIYKNNIGRNQFIGYIPQNSIFIKNWRVRDYIDPFQEFSDDDIWKAIKDLSFQALFKDLSNGLESIVYSDNYSDNINKMMNNNKRNSNMQLNSKNLDHINHKYLFSLSQLRLISLLRVYLNSSKYKIILVDEPPIIHNKEKNKAKYLKKSQNNILNIRIHQDKVKNSGNRRQINIKFNNSFDYENKNDDDDDENNKIPSISYLINKYFRHCIVIIIAHHMESIEFCDKVYIMGKGKIEKMIDLKEKINYDNLQNIFKLINS</sequence>
<organism evidence="12 13">
    <name type="scientific">Cryptosporidium meleagridis</name>
    <dbReference type="NCBI Taxonomy" id="93969"/>
    <lineage>
        <taxon>Eukaryota</taxon>
        <taxon>Sar</taxon>
        <taxon>Alveolata</taxon>
        <taxon>Apicomplexa</taxon>
        <taxon>Conoidasida</taxon>
        <taxon>Coccidia</taxon>
        <taxon>Eucoccidiorida</taxon>
        <taxon>Eimeriorina</taxon>
        <taxon>Cryptosporidiidae</taxon>
        <taxon>Cryptosporidium</taxon>
    </lineage>
</organism>
<evidence type="ECO:0000313" key="13">
    <source>
        <dbReference type="Proteomes" id="UP000236928"/>
    </source>
</evidence>
<keyword evidence="3 9" id="KW-0812">Transmembrane</keyword>
<dbReference type="GO" id="GO:0016020">
    <property type="term" value="C:membrane"/>
    <property type="evidence" value="ECO:0007669"/>
    <property type="project" value="UniProtKB-SubCell"/>
</dbReference>
<feature type="transmembrane region" description="Helical" evidence="9">
    <location>
        <begin position="100"/>
        <end position="126"/>
    </location>
</feature>
<evidence type="ECO:0000259" key="10">
    <source>
        <dbReference type="PROSITE" id="PS50893"/>
    </source>
</evidence>
<dbReference type="SMART" id="SM00382">
    <property type="entry name" value="AAA"/>
    <property type="match status" value="2"/>
</dbReference>
<dbReference type="InterPro" id="IPR003439">
    <property type="entry name" value="ABC_transporter-like_ATP-bd"/>
</dbReference>
<dbReference type="OrthoDB" id="6500128at2759"/>
<dbReference type="Proteomes" id="UP000236928">
    <property type="component" value="Unassembled WGS sequence"/>
</dbReference>
<keyword evidence="2" id="KW-0813">Transport</keyword>
<dbReference type="PANTHER" id="PTHR24223">
    <property type="entry name" value="ATP-BINDING CASSETTE SUB-FAMILY C"/>
    <property type="match status" value="1"/>
</dbReference>
<dbReference type="GO" id="GO:0005524">
    <property type="term" value="F:ATP binding"/>
    <property type="evidence" value="ECO:0007669"/>
    <property type="project" value="UniProtKB-KW"/>
</dbReference>
<keyword evidence="13" id="KW-1185">Reference proteome</keyword>
<feature type="transmembrane region" description="Helical" evidence="9">
    <location>
        <begin position="147"/>
        <end position="169"/>
    </location>
</feature>
<comment type="caution">
    <text evidence="12">The sequence shown here is derived from an EMBL/GenBank/DDBJ whole genome shotgun (WGS) entry which is preliminary data.</text>
</comment>
<feature type="domain" description="ABC transporter" evidence="10">
    <location>
        <begin position="1500"/>
        <end position="1865"/>
    </location>
</feature>
<comment type="subcellular location">
    <subcellularLocation>
        <location evidence="1">Vacuole membrane</location>
        <topology evidence="1">Multi-pass membrane protein</topology>
    </subcellularLocation>
</comment>
<evidence type="ECO:0000256" key="6">
    <source>
        <dbReference type="ARBA" id="ARBA00022840"/>
    </source>
</evidence>
<dbReference type="SUPFAM" id="SSF52540">
    <property type="entry name" value="P-loop containing nucleoside triphosphate hydrolases"/>
    <property type="match status" value="2"/>
</dbReference>
<dbReference type="InterPro" id="IPR003593">
    <property type="entry name" value="AAA+_ATPase"/>
</dbReference>
<evidence type="ECO:0000256" key="4">
    <source>
        <dbReference type="ARBA" id="ARBA00022737"/>
    </source>
</evidence>
<dbReference type="EMBL" id="JIBK01000010">
    <property type="protein sequence ID" value="POM83115.1"/>
    <property type="molecule type" value="Genomic_DNA"/>
</dbReference>
<dbReference type="PROSITE" id="PS50893">
    <property type="entry name" value="ABC_TRANSPORTER_2"/>
    <property type="match status" value="2"/>
</dbReference>
<dbReference type="Pfam" id="PF00005">
    <property type="entry name" value="ABC_tran"/>
    <property type="match status" value="2"/>
</dbReference>
<name>A0A2P4YZ73_9CRYT</name>
<keyword evidence="7 9" id="KW-1133">Transmembrane helix</keyword>
<keyword evidence="4" id="KW-0677">Repeat</keyword>
<dbReference type="Gene3D" id="1.20.1560.10">
    <property type="entry name" value="ABC transporter type 1, transmembrane domain"/>
    <property type="match status" value="2"/>
</dbReference>
<evidence type="ECO:0000256" key="1">
    <source>
        <dbReference type="ARBA" id="ARBA00004128"/>
    </source>
</evidence>
<dbReference type="Gene3D" id="3.40.50.300">
    <property type="entry name" value="P-loop containing nucleotide triphosphate hydrolases"/>
    <property type="match status" value="2"/>
</dbReference>
<evidence type="ECO:0000256" key="9">
    <source>
        <dbReference type="SAM" id="Phobius"/>
    </source>
</evidence>
<evidence type="ECO:0000259" key="11">
    <source>
        <dbReference type="PROSITE" id="PS50929"/>
    </source>
</evidence>
<feature type="transmembrane region" description="Helical" evidence="9">
    <location>
        <begin position="311"/>
        <end position="330"/>
    </location>
</feature>
<evidence type="ECO:0000256" key="3">
    <source>
        <dbReference type="ARBA" id="ARBA00022692"/>
    </source>
</evidence>
<dbReference type="InterPro" id="IPR036640">
    <property type="entry name" value="ABC1_TM_sf"/>
</dbReference>
<feature type="transmembrane region" description="Helical" evidence="9">
    <location>
        <begin position="433"/>
        <end position="454"/>
    </location>
</feature>
<feature type="transmembrane region" description="Helical" evidence="9">
    <location>
        <begin position="1168"/>
        <end position="1190"/>
    </location>
</feature>
<proteinExistence type="predicted"/>
<feature type="transmembrane region" description="Helical" evidence="9">
    <location>
        <begin position="342"/>
        <end position="367"/>
    </location>
</feature>
<protein>
    <submittedName>
        <fullName evidence="12">Putative integral membrane protein</fullName>
    </submittedName>
</protein>
<feature type="domain" description="ABC transporter" evidence="10">
    <location>
        <begin position="678"/>
        <end position="948"/>
    </location>
</feature>
<reference evidence="12 13" key="1">
    <citation type="submission" date="2014-04" db="EMBL/GenBank/DDBJ databases">
        <title>Comparative Genomics of Cryptosporidium Species.</title>
        <authorList>
            <person name="Silva J.C."/>
            <person name="Su Q."/>
            <person name="Chalmers R."/>
            <person name="Chibucos M.C."/>
            <person name="Elwin K."/>
            <person name="Godinez A."/>
            <person name="Guo F."/>
            <person name="Huynh K."/>
            <person name="Orvis J."/>
            <person name="Ott S."/>
            <person name="Sadzewicz L."/>
            <person name="Sengamalay N."/>
            <person name="Shetty A."/>
            <person name="Sun M."/>
            <person name="Tallon L."/>
            <person name="Xiao L."/>
            <person name="Zhang H."/>
            <person name="Fraser C.M."/>
            <person name="Zhu G."/>
            <person name="Kissinger J."/>
            <person name="Widmer G."/>
        </authorList>
    </citation>
    <scope>NUCLEOTIDE SEQUENCE [LARGE SCALE GENOMIC DNA]</scope>
    <source>
        <strain evidence="12 13">UKMEL1</strain>
    </source>
</reference>
<accession>A0A2P4YZ73</accession>
<dbReference type="SUPFAM" id="SSF90123">
    <property type="entry name" value="ABC transporter transmembrane region"/>
    <property type="match status" value="2"/>
</dbReference>
<evidence type="ECO:0000256" key="2">
    <source>
        <dbReference type="ARBA" id="ARBA00022448"/>
    </source>
</evidence>
<evidence type="ECO:0000256" key="7">
    <source>
        <dbReference type="ARBA" id="ARBA00022989"/>
    </source>
</evidence>